<dbReference type="EMBL" id="FNWJ01000002">
    <property type="protein sequence ID" value="SEH14192.1"/>
    <property type="molecule type" value="Genomic_DNA"/>
</dbReference>
<dbReference type="Gene3D" id="3.40.50.720">
    <property type="entry name" value="NAD(P)-binding Rossmann-like Domain"/>
    <property type="match status" value="1"/>
</dbReference>
<dbReference type="RefSeq" id="WP_093117892.1">
    <property type="nucleotide sequence ID" value="NZ_FNWJ01000002.1"/>
</dbReference>
<dbReference type="GO" id="GO:0016491">
    <property type="term" value="F:oxidoreductase activity"/>
    <property type="evidence" value="ECO:0007669"/>
    <property type="project" value="UniProtKB-KW"/>
</dbReference>
<dbReference type="SMART" id="SM00822">
    <property type="entry name" value="PKS_KR"/>
    <property type="match status" value="1"/>
</dbReference>
<dbReference type="PANTHER" id="PTHR42879">
    <property type="entry name" value="3-OXOACYL-(ACYL-CARRIER-PROTEIN) REDUCTASE"/>
    <property type="match status" value="1"/>
</dbReference>
<dbReference type="InterPro" id="IPR057326">
    <property type="entry name" value="KR_dom"/>
</dbReference>
<dbReference type="CDD" id="cd05233">
    <property type="entry name" value="SDR_c"/>
    <property type="match status" value="1"/>
</dbReference>
<dbReference type="AlphaFoldDB" id="A0A1H6FUU8"/>
<dbReference type="Proteomes" id="UP000222056">
    <property type="component" value="Unassembled WGS sequence"/>
</dbReference>
<organism evidence="5 6">
    <name type="scientific">Thermoleophilum album</name>
    <dbReference type="NCBI Taxonomy" id="29539"/>
    <lineage>
        <taxon>Bacteria</taxon>
        <taxon>Bacillati</taxon>
        <taxon>Actinomycetota</taxon>
        <taxon>Thermoleophilia</taxon>
        <taxon>Thermoleophilales</taxon>
        <taxon>Thermoleophilaceae</taxon>
        <taxon>Thermoleophilum</taxon>
    </lineage>
</organism>
<evidence type="ECO:0000256" key="3">
    <source>
        <dbReference type="RuleBase" id="RU000363"/>
    </source>
</evidence>
<dbReference type="OrthoDB" id="158573at2"/>
<dbReference type="InterPro" id="IPR036291">
    <property type="entry name" value="NAD(P)-bd_dom_sf"/>
</dbReference>
<evidence type="ECO:0000256" key="2">
    <source>
        <dbReference type="ARBA" id="ARBA00023002"/>
    </source>
</evidence>
<dbReference type="Pfam" id="PF00106">
    <property type="entry name" value="adh_short"/>
    <property type="match status" value="1"/>
</dbReference>
<dbReference type="SUPFAM" id="SSF51735">
    <property type="entry name" value="NAD(P)-binding Rossmann-fold domains"/>
    <property type="match status" value="1"/>
</dbReference>
<dbReference type="InterPro" id="IPR050259">
    <property type="entry name" value="SDR"/>
</dbReference>
<evidence type="ECO:0000313" key="6">
    <source>
        <dbReference type="Proteomes" id="UP000222056"/>
    </source>
</evidence>
<dbReference type="STRING" id="29539.SAMN02745716_1556"/>
<sequence>MPERAALVTGGSSGIGFDIARALGEDGYALTISARKPDKLEEAARTLRDAGLEVHAVAANMAEEEDIKRVAREHRERYGRLDVLVNNAGVGIAGPIEQTDTKRLDIQLDVNLRAVYLMTRECIPLLKQAGAEHRRAHIINTASIAGKIPQPGLAAYSAAKAGVVALTQATIRELSNEGVRATALCPGFVATPMTEWIKEHVPESEMIQTSDIVAAVRFLLSCSPNCIVPEIQFVRPGDMP</sequence>
<accession>A0A1H6FUU8</accession>
<evidence type="ECO:0000256" key="1">
    <source>
        <dbReference type="ARBA" id="ARBA00006484"/>
    </source>
</evidence>
<keyword evidence="6" id="KW-1185">Reference proteome</keyword>
<gene>
    <name evidence="5" type="ORF">SAMN02745716_1556</name>
</gene>
<dbReference type="PANTHER" id="PTHR42879:SF2">
    <property type="entry name" value="3-OXOACYL-[ACYL-CARRIER-PROTEIN] REDUCTASE FABG"/>
    <property type="match status" value="1"/>
</dbReference>
<dbReference type="PRINTS" id="PR00080">
    <property type="entry name" value="SDRFAMILY"/>
</dbReference>
<reference evidence="6" key="1">
    <citation type="submission" date="2016-10" db="EMBL/GenBank/DDBJ databases">
        <authorList>
            <person name="Varghese N."/>
            <person name="Submissions S."/>
        </authorList>
    </citation>
    <scope>NUCLEOTIDE SEQUENCE [LARGE SCALE GENOMIC DNA]</scope>
    <source>
        <strain evidence="6">ATCC 35263</strain>
    </source>
</reference>
<feature type="domain" description="Ketoreductase" evidence="4">
    <location>
        <begin position="4"/>
        <end position="196"/>
    </location>
</feature>
<dbReference type="PRINTS" id="PR00081">
    <property type="entry name" value="GDHRDH"/>
</dbReference>
<dbReference type="FunFam" id="3.40.50.720:FF:000084">
    <property type="entry name" value="Short-chain dehydrogenase reductase"/>
    <property type="match status" value="1"/>
</dbReference>
<protein>
    <submittedName>
        <fullName evidence="5">Short-chain dehydrogenase</fullName>
    </submittedName>
</protein>
<evidence type="ECO:0000313" key="5">
    <source>
        <dbReference type="EMBL" id="SEH14192.1"/>
    </source>
</evidence>
<keyword evidence="2" id="KW-0560">Oxidoreductase</keyword>
<dbReference type="InterPro" id="IPR002347">
    <property type="entry name" value="SDR_fam"/>
</dbReference>
<name>A0A1H6FUU8_THEAL</name>
<evidence type="ECO:0000259" key="4">
    <source>
        <dbReference type="SMART" id="SM00822"/>
    </source>
</evidence>
<comment type="similarity">
    <text evidence="1 3">Belongs to the short-chain dehydrogenases/reductases (SDR) family.</text>
</comment>
<proteinExistence type="inferred from homology"/>